<evidence type="ECO:0008006" key="5">
    <source>
        <dbReference type="Google" id="ProtNLM"/>
    </source>
</evidence>
<keyword evidence="4" id="KW-1185">Reference proteome</keyword>
<feature type="compositionally biased region" description="Acidic residues" evidence="2">
    <location>
        <begin position="945"/>
        <end position="957"/>
    </location>
</feature>
<evidence type="ECO:0000313" key="4">
    <source>
        <dbReference type="Proteomes" id="UP000756921"/>
    </source>
</evidence>
<proteinExistence type="predicted"/>
<keyword evidence="1" id="KW-0175">Coiled coil</keyword>
<dbReference type="OrthoDB" id="2536795at2759"/>
<dbReference type="AlphaFoldDB" id="A0A9P6GDZ3"/>
<accession>A0A9P6GDZ3</accession>
<sequence>MGASLYPHARLGASPLIFQPISCDLPPAPQPSEAHKAAFLHVAAPTPMLPCFRDPSTAEDNMDDPPGTIPQQRQAPHPRRPPAHQSVSLRHSPPANGVPPKAPTFYNPQATTVSSPNVGASDKANPPSSVSPQVKSNKNSSGESSDAGKWFENTNNAVQSNNNLDNDPPFFLRNSSSSETPPDGHAYDHLYQQTTASMPYRPGMANVSSESVEDFRSVIDDLTVANKRLKQKLRKYEKLHDSHLQDEKLFEVRFHGLPDHKKRELEETLRKFAADMDSKSEQGYPAISSHPAMFENQKTASSHASRFAESGYASMSGHNSNSTRSNQPSNHASNADWDQRRLTKMNYNQQQQTIQSYLHDIPRGLLPKGHHAPMSDKSKKKLVVRRLEQIFAGKRSAPGNHPQPMQQEEVAQSAATADRRAKEAAGQRSKTEGHREARIMPVRADEENVSGHQEALPKIRPNLQISEQYFAGAASPDQRPTRPLDLDIYRAQVPSDNMNYIRHLGFTPPNMMSEGSPEDDHGWIYLNLLINMAQLHTLNVTPDFVKDAVTEYSSLFELSHDGRKIRWRGHPDVTLSSTGSSSEYQGNSPSEGFGNSKSPHTSAKTGGSASSGPSMNPERVAQRLARKQKEKERNQFSYTPLFFHKDDSDDEEDSYGLDTNSSSNSPYQVQQAGDSSGLGSSAMQSSSSKRRRNDGPIIFYSKAKFCTDLTGDSRGIASHTSDSYQNITSHPIGAPTTYAGRLTQSSNIMERRGPLETTMMDIDSKDGNQTASSSEELSFSPDALNDDNGTESPEAVDFEASGLGGVHPEDNFSIRVRRSQQQTVPASAIAARRRSLLYPKKILDVLNNDATREDNSTSKQQQNVIKEEILSASRKTLPNSALPPASFLPFDSTSSGDVDSDLESDVSSSLSSTSSSENIPATALHLLNISPAHRDFSNASRDSFSEEDDEDDSDDGSIDLLATARRMDPHTVIASEREYDASLADRLAEEIPAGSSAATAGGGSGFNTPANALETLINHGESTGRRSRQKRQSTTSGSLSSQARAKLKRNRTRESIATALQETSKRARTQKRE</sequence>
<feature type="region of interest" description="Disordered" evidence="2">
    <location>
        <begin position="47"/>
        <end position="187"/>
    </location>
</feature>
<feature type="coiled-coil region" evidence="1">
    <location>
        <begin position="212"/>
        <end position="282"/>
    </location>
</feature>
<feature type="compositionally biased region" description="Polar residues" evidence="2">
    <location>
        <begin position="106"/>
        <end position="118"/>
    </location>
</feature>
<gene>
    <name evidence="3" type="ORF">PMIN01_08973</name>
</gene>
<feature type="region of interest" description="Disordered" evidence="2">
    <location>
        <begin position="569"/>
        <end position="694"/>
    </location>
</feature>
<feature type="compositionally biased region" description="Polar residues" evidence="2">
    <location>
        <begin position="657"/>
        <end position="674"/>
    </location>
</feature>
<comment type="caution">
    <text evidence="3">The sequence shown here is derived from an EMBL/GenBank/DDBJ whole genome shotgun (WGS) entry which is preliminary data.</text>
</comment>
<dbReference type="InterPro" id="IPR018554">
    <property type="entry name" value="FRQ"/>
</dbReference>
<feature type="compositionally biased region" description="Low complexity" evidence="2">
    <location>
        <begin position="601"/>
        <end position="614"/>
    </location>
</feature>
<dbReference type="GO" id="GO:0007623">
    <property type="term" value="P:circadian rhythm"/>
    <property type="evidence" value="ECO:0007669"/>
    <property type="project" value="InterPro"/>
</dbReference>
<dbReference type="GO" id="GO:0006355">
    <property type="term" value="P:regulation of DNA-templated transcription"/>
    <property type="evidence" value="ECO:0007669"/>
    <property type="project" value="InterPro"/>
</dbReference>
<feature type="region of interest" description="Disordered" evidence="2">
    <location>
        <begin position="312"/>
        <end position="334"/>
    </location>
</feature>
<name>A0A9P6GDZ3_9PLEO</name>
<reference evidence="3" key="1">
    <citation type="journal article" date="2020" name="Mol. Plant Microbe Interact.">
        <title>Genome Sequence of the Biocontrol Agent Coniothyrium minitans strain Conio (IMI 134523).</title>
        <authorList>
            <person name="Patel D."/>
            <person name="Shittu T.A."/>
            <person name="Baroncelli R."/>
            <person name="Muthumeenakshi S."/>
            <person name="Osborne T.H."/>
            <person name="Janganan T.K."/>
            <person name="Sreenivasaprasad S."/>
        </authorList>
    </citation>
    <scope>NUCLEOTIDE SEQUENCE</scope>
    <source>
        <strain evidence="3">Conio</strain>
    </source>
</reference>
<dbReference type="Pfam" id="PF09421">
    <property type="entry name" value="FRQ"/>
    <property type="match status" value="1"/>
</dbReference>
<evidence type="ECO:0000313" key="3">
    <source>
        <dbReference type="EMBL" id="KAF9733290.1"/>
    </source>
</evidence>
<protein>
    <recommendedName>
        <fullName evidence="5">Frequency clock protein</fullName>
    </recommendedName>
</protein>
<dbReference type="Proteomes" id="UP000756921">
    <property type="component" value="Unassembled WGS sequence"/>
</dbReference>
<feature type="region of interest" description="Disordered" evidence="2">
    <location>
        <begin position="994"/>
        <end position="1073"/>
    </location>
</feature>
<evidence type="ECO:0000256" key="2">
    <source>
        <dbReference type="SAM" id="MobiDB-lite"/>
    </source>
</evidence>
<feature type="compositionally biased region" description="Low complexity" evidence="2">
    <location>
        <begin position="675"/>
        <end position="687"/>
    </location>
</feature>
<feature type="compositionally biased region" description="Polar residues" evidence="2">
    <location>
        <begin position="767"/>
        <end position="777"/>
    </location>
</feature>
<dbReference type="GO" id="GO:0005634">
    <property type="term" value="C:nucleus"/>
    <property type="evidence" value="ECO:0007669"/>
    <property type="project" value="InterPro"/>
</dbReference>
<feature type="compositionally biased region" description="Polar residues" evidence="2">
    <location>
        <begin position="152"/>
        <end position="165"/>
    </location>
</feature>
<feature type="compositionally biased region" description="Low complexity" evidence="2">
    <location>
        <begin position="905"/>
        <end position="917"/>
    </location>
</feature>
<organism evidence="3 4">
    <name type="scientific">Paraphaeosphaeria minitans</name>
    <dbReference type="NCBI Taxonomy" id="565426"/>
    <lineage>
        <taxon>Eukaryota</taxon>
        <taxon>Fungi</taxon>
        <taxon>Dikarya</taxon>
        <taxon>Ascomycota</taxon>
        <taxon>Pezizomycotina</taxon>
        <taxon>Dothideomycetes</taxon>
        <taxon>Pleosporomycetidae</taxon>
        <taxon>Pleosporales</taxon>
        <taxon>Massarineae</taxon>
        <taxon>Didymosphaeriaceae</taxon>
        <taxon>Paraphaeosphaeria</taxon>
    </lineage>
</organism>
<feature type="compositionally biased region" description="Acidic residues" evidence="2">
    <location>
        <begin position="784"/>
        <end position="797"/>
    </location>
</feature>
<feature type="compositionally biased region" description="Basic and acidic residues" evidence="2">
    <location>
        <begin position="417"/>
        <end position="435"/>
    </location>
</feature>
<feature type="compositionally biased region" description="Polar residues" evidence="2">
    <location>
        <begin position="126"/>
        <end position="144"/>
    </location>
</feature>
<dbReference type="GO" id="GO:0005737">
    <property type="term" value="C:cytoplasm"/>
    <property type="evidence" value="ECO:0007669"/>
    <property type="project" value="InterPro"/>
</dbReference>
<evidence type="ECO:0000256" key="1">
    <source>
        <dbReference type="SAM" id="Coils"/>
    </source>
</evidence>
<feature type="region of interest" description="Disordered" evidence="2">
    <location>
        <begin position="394"/>
        <end position="435"/>
    </location>
</feature>
<feature type="region of interest" description="Disordered" evidence="2">
    <location>
        <begin position="892"/>
        <end position="917"/>
    </location>
</feature>
<dbReference type="EMBL" id="WJXW01000009">
    <property type="protein sequence ID" value="KAF9733290.1"/>
    <property type="molecule type" value="Genomic_DNA"/>
</dbReference>
<feature type="compositionally biased region" description="Polar residues" evidence="2">
    <location>
        <begin position="316"/>
        <end position="333"/>
    </location>
</feature>
<feature type="region of interest" description="Disordered" evidence="2">
    <location>
        <begin position="938"/>
        <end position="957"/>
    </location>
</feature>
<feature type="region of interest" description="Disordered" evidence="2">
    <location>
        <begin position="764"/>
        <end position="804"/>
    </location>
</feature>
<feature type="compositionally biased region" description="Polar residues" evidence="2">
    <location>
        <begin position="574"/>
        <end position="600"/>
    </location>
</feature>